<dbReference type="PANTHER" id="PTHR12864">
    <property type="entry name" value="RAN BINDING PROTEIN 9-RELATED"/>
    <property type="match status" value="1"/>
</dbReference>
<dbReference type="PROSITE" id="PS50188">
    <property type="entry name" value="B302_SPRY"/>
    <property type="match status" value="1"/>
</dbReference>
<feature type="compositionally biased region" description="Low complexity" evidence="2">
    <location>
        <begin position="110"/>
        <end position="127"/>
    </location>
</feature>
<feature type="region of interest" description="Disordered" evidence="2">
    <location>
        <begin position="1"/>
        <end position="82"/>
    </location>
</feature>
<dbReference type="OMA" id="HIGIGFC"/>
<dbReference type="HOGENOM" id="CLU_009129_2_0_1"/>
<sequence length="946" mass="102001">MTNPYQQQHGPLAFPGGDSLASSGMPPLSSTRRPSYASVVSGGPPASSSSRPARSSGFSHLLNPTPDTEHQQPHQTSQQQSPLRNITGFLGAYGSDSVFQTSSSSSAAATATAGSSSSGANTNNNTSEWSSRPPRTGFPHFSRAFDLYMNKEPLFPSGSFSGGPEEVRFSLANPMPNITNTGFLAPSYLRGTIYLQKLEEQHRAKLQAEREGRLAAKGQTSSVSSSTPSRLASNGSGLNLAGGYGSKSASGTSSNTSGAPSLHRGGHVYDPVERQTSGSNTNSNGGSSSSSGYSNNNSAADDDEDIAPLPSRWNKDDKDAALEVLGDGYEVRHTGRQMSEHEASAIRADHYVSPSLGVYYFEVTVLNKKKEKTPIAIGLATKEVNLGRAPGWEPGSWGYHGDDGRTFHAQNDGKPYDKPYGSGDVVGCLVNFRLGQILFTRNGQELPVAHHFDLKNIKGKLYPVVGMKKKDDHILANFGQMPFQFDIDGYMKPLSESPEQQETEEQTLLEKKKLVRSALLKHHFTFPQKQRNMIQDAIRKVDATRLAPVFKTETELADQMVLQYLLHDGYMETAQALAEELRAEREALQHNCGAQASSSAAASHINVQPDEGATNRQRIREAVLDGDIDLAFKLCETYYPDVLKENKDVYFHLRCRKFIEMIRKEAELRLALEEGPAAGRRGVGRVSSSCQQADDKDEEMLDEDDDTAAAAAHGNEDQDEEMSGITEASGISASEGVGVATASSTAASRAAAGTSGAGASTVDMEGLSKLSQDVLTYGMELQNEFPEWDEDKHRQLDEIMALIAYPNPLRVKEVAHMLDVSARTQVAEALNRAIMASLGRNSRSALENLWCQTTILLDEMRKDGGDGAFISIRKLIDEIPGCEHQPSHNQGFSFGFGLFGLQGGAEPSGAGTGAEDGNGTRNGEGAQEGQRRGRGVTVEDAVEMSE</sequence>
<dbReference type="OrthoDB" id="25503at2759"/>
<dbReference type="InterPro" id="IPR024964">
    <property type="entry name" value="CTLH/CRA"/>
</dbReference>
<feature type="region of interest" description="Disordered" evidence="2">
    <location>
        <begin position="205"/>
        <end position="314"/>
    </location>
</feature>
<dbReference type="InterPro" id="IPR050618">
    <property type="entry name" value="Ubq-SigPath_Reg"/>
</dbReference>
<feature type="compositionally biased region" description="Acidic residues" evidence="2">
    <location>
        <begin position="695"/>
        <end position="707"/>
    </location>
</feature>
<dbReference type="InterPro" id="IPR013144">
    <property type="entry name" value="CRA_dom"/>
</dbReference>
<feature type="domain" description="CTLH" evidence="4">
    <location>
        <begin position="615"/>
        <end position="669"/>
    </location>
</feature>
<dbReference type="InterPro" id="IPR035782">
    <property type="entry name" value="SPRY_RanBP9/10"/>
</dbReference>
<proteinExistence type="predicted"/>
<organism evidence="6">
    <name type="scientific">Chaetomium thermophilum (strain DSM 1495 / CBS 144.50 / IMI 039719)</name>
    <name type="common">Thermochaetoides thermophila</name>
    <dbReference type="NCBI Taxonomy" id="759272"/>
    <lineage>
        <taxon>Eukaryota</taxon>
        <taxon>Fungi</taxon>
        <taxon>Dikarya</taxon>
        <taxon>Ascomycota</taxon>
        <taxon>Pezizomycotina</taxon>
        <taxon>Sordariomycetes</taxon>
        <taxon>Sordariomycetidae</taxon>
        <taxon>Sordariales</taxon>
        <taxon>Chaetomiaceae</taxon>
        <taxon>Thermochaetoides</taxon>
    </lineage>
</organism>
<dbReference type="PROSITE" id="PS50897">
    <property type="entry name" value="CTLH"/>
    <property type="match status" value="1"/>
</dbReference>
<reference evidence="5 6" key="1">
    <citation type="journal article" date="2011" name="Cell">
        <title>Insight into structure and assembly of the nuclear pore complex by utilizing the genome of a eukaryotic thermophile.</title>
        <authorList>
            <person name="Amlacher S."/>
            <person name="Sarges P."/>
            <person name="Flemming D."/>
            <person name="van Noort V."/>
            <person name="Kunze R."/>
            <person name="Devos D.P."/>
            <person name="Arumugam M."/>
            <person name="Bork P."/>
            <person name="Hurt E."/>
        </authorList>
    </citation>
    <scope>NUCLEOTIDE SEQUENCE [LARGE SCALE GENOMIC DNA]</scope>
    <source>
        <strain evidence="6">DSM 1495 / CBS 144.50 / IMI 039719</strain>
    </source>
</reference>
<dbReference type="InterPro" id="IPR043136">
    <property type="entry name" value="B30.2/SPRY_sf"/>
</dbReference>
<name>G0SDF0_CHATD</name>
<dbReference type="AlphaFoldDB" id="G0SDF0"/>
<evidence type="ECO:0000256" key="2">
    <source>
        <dbReference type="SAM" id="MobiDB-lite"/>
    </source>
</evidence>
<dbReference type="EMBL" id="GL988045">
    <property type="protein sequence ID" value="EGS18551.1"/>
    <property type="molecule type" value="Genomic_DNA"/>
</dbReference>
<dbReference type="GeneID" id="18259193"/>
<dbReference type="InterPro" id="IPR006594">
    <property type="entry name" value="LisH"/>
</dbReference>
<evidence type="ECO:0000256" key="1">
    <source>
        <dbReference type="ARBA" id="ARBA00002343"/>
    </source>
</evidence>
<feature type="region of interest" description="Disordered" evidence="2">
    <location>
        <begin position="679"/>
        <end position="726"/>
    </location>
</feature>
<dbReference type="SUPFAM" id="SSF49899">
    <property type="entry name" value="Concanavalin A-like lectins/glucanases"/>
    <property type="match status" value="1"/>
</dbReference>
<dbReference type="SMART" id="SM00667">
    <property type="entry name" value="LisH"/>
    <property type="match status" value="1"/>
</dbReference>
<dbReference type="InterPro" id="IPR013320">
    <property type="entry name" value="ConA-like_dom_sf"/>
</dbReference>
<keyword evidence="6" id="KW-1185">Reference proteome</keyword>
<gene>
    <name evidence="5" type="ORF">CTHT_0051550</name>
</gene>
<dbReference type="SMART" id="SM00668">
    <property type="entry name" value="CTLH"/>
    <property type="match status" value="1"/>
</dbReference>
<feature type="compositionally biased region" description="Low complexity" evidence="2">
    <location>
        <begin position="246"/>
        <end position="261"/>
    </location>
</feature>
<feature type="compositionally biased region" description="Low complexity" evidence="2">
    <location>
        <begin position="37"/>
        <end position="57"/>
    </location>
</feature>
<dbReference type="SMART" id="SM00757">
    <property type="entry name" value="CRA"/>
    <property type="match status" value="1"/>
</dbReference>
<comment type="function">
    <text evidence="1">Involved in the proteasome-dependent degradation of fructose-1,6-bisphosphatase.</text>
</comment>
<evidence type="ECO:0000259" key="3">
    <source>
        <dbReference type="PROSITE" id="PS50188"/>
    </source>
</evidence>
<feature type="compositionally biased region" description="Low complexity" evidence="2">
    <location>
        <begin position="221"/>
        <end position="233"/>
    </location>
</feature>
<feature type="compositionally biased region" description="Low complexity" evidence="2">
    <location>
        <begin position="277"/>
        <end position="298"/>
    </location>
</feature>
<dbReference type="PROSITE" id="PS50896">
    <property type="entry name" value="LISH"/>
    <property type="match status" value="1"/>
</dbReference>
<dbReference type="CDD" id="cd12909">
    <property type="entry name" value="SPRY_RanBP9_10"/>
    <property type="match status" value="1"/>
</dbReference>
<dbReference type="SMART" id="SM00449">
    <property type="entry name" value="SPRY"/>
    <property type="match status" value="1"/>
</dbReference>
<accession>G0SDF0</accession>
<dbReference type="RefSeq" id="XP_006695496.1">
    <property type="nucleotide sequence ID" value="XM_006695433.1"/>
</dbReference>
<dbReference type="Pfam" id="PF00622">
    <property type="entry name" value="SPRY"/>
    <property type="match status" value="1"/>
</dbReference>
<dbReference type="Proteomes" id="UP000008066">
    <property type="component" value="Unassembled WGS sequence"/>
</dbReference>
<feature type="domain" description="B30.2/SPRY" evidence="3">
    <location>
        <begin position="291"/>
        <end position="483"/>
    </location>
</feature>
<protein>
    <submittedName>
        <fullName evidence="5">Uncharacterized protein</fullName>
    </submittedName>
</protein>
<evidence type="ECO:0000313" key="6">
    <source>
        <dbReference type="Proteomes" id="UP000008066"/>
    </source>
</evidence>
<evidence type="ECO:0000259" key="4">
    <source>
        <dbReference type="PROSITE" id="PS50897"/>
    </source>
</evidence>
<evidence type="ECO:0000313" key="5">
    <source>
        <dbReference type="EMBL" id="EGS18551.1"/>
    </source>
</evidence>
<feature type="compositionally biased region" description="Gly residues" evidence="2">
    <location>
        <begin position="910"/>
        <end position="922"/>
    </location>
</feature>
<dbReference type="InterPro" id="IPR003877">
    <property type="entry name" value="SPRY_dom"/>
</dbReference>
<dbReference type="InterPro" id="IPR001870">
    <property type="entry name" value="B30.2/SPRY"/>
</dbReference>
<dbReference type="Gene3D" id="2.60.120.920">
    <property type="match status" value="1"/>
</dbReference>
<feature type="compositionally biased region" description="Low complexity" evidence="2">
    <location>
        <begin position="679"/>
        <end position="689"/>
    </location>
</feature>
<dbReference type="InterPro" id="IPR006595">
    <property type="entry name" value="CTLH_C"/>
</dbReference>
<feature type="region of interest" description="Disordered" evidence="2">
    <location>
        <begin position="110"/>
        <end position="136"/>
    </location>
</feature>
<feature type="compositionally biased region" description="Basic and acidic residues" evidence="2">
    <location>
        <begin position="205"/>
        <end position="214"/>
    </location>
</feature>
<feature type="compositionally biased region" description="Low complexity" evidence="2">
    <location>
        <begin position="73"/>
        <end position="82"/>
    </location>
</feature>
<dbReference type="eggNOG" id="KOG1477">
    <property type="taxonomic scope" value="Eukaryota"/>
</dbReference>
<dbReference type="STRING" id="759272.G0SDF0"/>
<feature type="region of interest" description="Disordered" evidence="2">
    <location>
        <begin position="905"/>
        <end position="946"/>
    </location>
</feature>
<dbReference type="KEGG" id="cthr:CTHT_0051550"/>
<dbReference type="Pfam" id="PF10607">
    <property type="entry name" value="CTLH"/>
    <property type="match status" value="1"/>
</dbReference>